<dbReference type="SMART" id="SM00862">
    <property type="entry name" value="Trans_reg_C"/>
    <property type="match status" value="1"/>
</dbReference>
<organism evidence="10 11">
    <name type="scientific">Sulfurovum xiamenensis</name>
    <dbReference type="NCBI Taxonomy" id="3019066"/>
    <lineage>
        <taxon>Bacteria</taxon>
        <taxon>Pseudomonadati</taxon>
        <taxon>Campylobacterota</taxon>
        <taxon>Epsilonproteobacteria</taxon>
        <taxon>Campylobacterales</taxon>
        <taxon>Sulfurovaceae</taxon>
        <taxon>Sulfurovum</taxon>
    </lineage>
</organism>
<dbReference type="InterPro" id="IPR036388">
    <property type="entry name" value="WH-like_DNA-bd_sf"/>
</dbReference>
<dbReference type="PANTHER" id="PTHR48111">
    <property type="entry name" value="REGULATOR OF RPOS"/>
    <property type="match status" value="1"/>
</dbReference>
<dbReference type="PROSITE" id="PS51755">
    <property type="entry name" value="OMPR_PHOB"/>
    <property type="match status" value="1"/>
</dbReference>
<feature type="domain" description="Response regulatory" evidence="8">
    <location>
        <begin position="2"/>
        <end position="116"/>
    </location>
</feature>
<dbReference type="Gene3D" id="3.40.50.2300">
    <property type="match status" value="1"/>
</dbReference>
<evidence type="ECO:0000313" key="10">
    <source>
        <dbReference type="EMBL" id="MDM5263286.1"/>
    </source>
</evidence>
<dbReference type="InterPro" id="IPR001867">
    <property type="entry name" value="OmpR/PhoB-type_DNA-bd"/>
</dbReference>
<name>A0ABT7QQD4_9BACT</name>
<keyword evidence="11" id="KW-1185">Reference proteome</keyword>
<dbReference type="Gene3D" id="1.10.10.10">
    <property type="entry name" value="Winged helix-like DNA-binding domain superfamily/Winged helix DNA-binding domain"/>
    <property type="match status" value="1"/>
</dbReference>
<dbReference type="PROSITE" id="PS50110">
    <property type="entry name" value="RESPONSE_REGULATORY"/>
    <property type="match status" value="1"/>
</dbReference>
<dbReference type="SUPFAM" id="SSF46894">
    <property type="entry name" value="C-terminal effector domain of the bipartite response regulators"/>
    <property type="match status" value="1"/>
</dbReference>
<evidence type="ECO:0000256" key="1">
    <source>
        <dbReference type="ARBA" id="ARBA00022553"/>
    </source>
</evidence>
<comment type="caution">
    <text evidence="10">The sequence shown here is derived from an EMBL/GenBank/DDBJ whole genome shotgun (WGS) entry which is preliminary data.</text>
</comment>
<dbReference type="InterPro" id="IPR011006">
    <property type="entry name" value="CheY-like_superfamily"/>
</dbReference>
<dbReference type="EMBL" id="JAQIBC010000002">
    <property type="protein sequence ID" value="MDM5263286.1"/>
    <property type="molecule type" value="Genomic_DNA"/>
</dbReference>
<evidence type="ECO:0000256" key="4">
    <source>
        <dbReference type="ARBA" id="ARBA00023125"/>
    </source>
</evidence>
<dbReference type="InterPro" id="IPR039420">
    <property type="entry name" value="WalR-like"/>
</dbReference>
<sequence length="224" mass="25924">MKILLLEDDIGLADIMSEYLEDNDFELDLVYDGEEALNRAYETQYDLYIFDVNVPAIKGFDLLKTLRDNGDATPTIFVTSLNDIEDVSQGFESGADDYLKKPFELTELLLRIKNIQKRSFAQKRSNMIQIDKDITFDIDTELLHTGGESVSLPQKELKLLKHFLKHPNEVVTFESLYDVLWDYDETASAESLRAHIKNLRKHLTKDMIQNLRGLGYRFEMETSD</sequence>
<evidence type="ECO:0000259" key="9">
    <source>
        <dbReference type="PROSITE" id="PS51755"/>
    </source>
</evidence>
<protein>
    <submittedName>
        <fullName evidence="10">Response regulator transcription factor</fullName>
    </submittedName>
</protein>
<reference evidence="10" key="1">
    <citation type="submission" date="2023-01" db="EMBL/GenBank/DDBJ databases">
        <title>Sulfurovum sp. XTW-4 genome assembly.</title>
        <authorList>
            <person name="Wang J."/>
        </authorList>
    </citation>
    <scope>NUCLEOTIDE SEQUENCE</scope>
    <source>
        <strain evidence="10">XTW-4</strain>
    </source>
</reference>
<accession>A0ABT7QQD4</accession>
<dbReference type="RefSeq" id="WP_289401399.1">
    <property type="nucleotide sequence ID" value="NZ_JAQIBC010000002.1"/>
</dbReference>
<dbReference type="Pfam" id="PF00072">
    <property type="entry name" value="Response_reg"/>
    <property type="match status" value="1"/>
</dbReference>
<feature type="domain" description="OmpR/PhoB-type" evidence="9">
    <location>
        <begin position="125"/>
        <end position="220"/>
    </location>
</feature>
<keyword evidence="2" id="KW-0902">Two-component regulatory system</keyword>
<dbReference type="Pfam" id="PF00486">
    <property type="entry name" value="Trans_reg_C"/>
    <property type="match status" value="1"/>
</dbReference>
<dbReference type="CDD" id="cd00383">
    <property type="entry name" value="trans_reg_C"/>
    <property type="match status" value="1"/>
</dbReference>
<evidence type="ECO:0000256" key="3">
    <source>
        <dbReference type="ARBA" id="ARBA00023015"/>
    </source>
</evidence>
<dbReference type="PANTHER" id="PTHR48111:SF1">
    <property type="entry name" value="TWO-COMPONENT RESPONSE REGULATOR ORR33"/>
    <property type="match status" value="1"/>
</dbReference>
<dbReference type="SMART" id="SM00448">
    <property type="entry name" value="REC"/>
    <property type="match status" value="1"/>
</dbReference>
<proteinExistence type="predicted"/>
<gene>
    <name evidence="10" type="ORF">PF327_03675</name>
</gene>
<evidence type="ECO:0000256" key="2">
    <source>
        <dbReference type="ARBA" id="ARBA00023012"/>
    </source>
</evidence>
<keyword evidence="1 6" id="KW-0597">Phosphoprotein</keyword>
<feature type="DNA-binding region" description="OmpR/PhoB-type" evidence="7">
    <location>
        <begin position="125"/>
        <end position="220"/>
    </location>
</feature>
<keyword evidence="5" id="KW-0804">Transcription</keyword>
<dbReference type="InterPro" id="IPR001789">
    <property type="entry name" value="Sig_transdc_resp-reg_receiver"/>
</dbReference>
<keyword evidence="3" id="KW-0805">Transcription regulation</keyword>
<dbReference type="InterPro" id="IPR016032">
    <property type="entry name" value="Sig_transdc_resp-reg_C-effctor"/>
</dbReference>
<keyword evidence="4 7" id="KW-0238">DNA-binding</keyword>
<evidence type="ECO:0000256" key="5">
    <source>
        <dbReference type="ARBA" id="ARBA00023163"/>
    </source>
</evidence>
<evidence type="ECO:0000259" key="8">
    <source>
        <dbReference type="PROSITE" id="PS50110"/>
    </source>
</evidence>
<evidence type="ECO:0000313" key="11">
    <source>
        <dbReference type="Proteomes" id="UP001169066"/>
    </source>
</evidence>
<feature type="modified residue" description="4-aspartylphosphate" evidence="6">
    <location>
        <position position="51"/>
    </location>
</feature>
<dbReference type="SUPFAM" id="SSF52172">
    <property type="entry name" value="CheY-like"/>
    <property type="match status" value="1"/>
</dbReference>
<dbReference type="Proteomes" id="UP001169066">
    <property type="component" value="Unassembled WGS sequence"/>
</dbReference>
<evidence type="ECO:0000256" key="7">
    <source>
        <dbReference type="PROSITE-ProRule" id="PRU01091"/>
    </source>
</evidence>
<evidence type="ECO:0000256" key="6">
    <source>
        <dbReference type="PROSITE-ProRule" id="PRU00169"/>
    </source>
</evidence>